<organism evidence="1 2">
    <name type="scientific">Clostridium folliculivorans</name>
    <dbReference type="NCBI Taxonomy" id="2886038"/>
    <lineage>
        <taxon>Bacteria</taxon>
        <taxon>Bacillati</taxon>
        <taxon>Bacillota</taxon>
        <taxon>Clostridia</taxon>
        <taxon>Eubacteriales</taxon>
        <taxon>Clostridiaceae</taxon>
        <taxon>Clostridium</taxon>
    </lineage>
</organism>
<dbReference type="EMBL" id="BQXY01000010">
    <property type="protein sequence ID" value="GKU27251.1"/>
    <property type="molecule type" value="Genomic_DNA"/>
</dbReference>
<evidence type="ECO:0000313" key="2">
    <source>
        <dbReference type="Proteomes" id="UP001057868"/>
    </source>
</evidence>
<proteinExistence type="predicted"/>
<comment type="caution">
    <text evidence="1">The sequence shown here is derived from an EMBL/GenBank/DDBJ whole genome shotgun (WGS) entry which is preliminary data.</text>
</comment>
<accession>A0A9W5Y5X6</accession>
<dbReference type="Pfam" id="PF08817">
    <property type="entry name" value="YukD"/>
    <property type="match status" value="1"/>
</dbReference>
<dbReference type="AlphaFoldDB" id="A0A9W5Y5X6"/>
<dbReference type="Proteomes" id="UP001057868">
    <property type="component" value="Unassembled WGS sequence"/>
</dbReference>
<keyword evidence="2" id="KW-1185">Reference proteome</keyword>
<protein>
    <recommendedName>
        <fullName evidence="3">YukD</fullName>
    </recommendedName>
</protein>
<evidence type="ECO:0000313" key="1">
    <source>
        <dbReference type="EMBL" id="GKU27251.1"/>
    </source>
</evidence>
<dbReference type="InterPro" id="IPR024962">
    <property type="entry name" value="YukD-like"/>
</dbReference>
<reference evidence="1" key="1">
    <citation type="journal article" date="2023" name="Int. J. Syst. Evol. Microbiol.">
        <title>&lt;i&gt;Clostridium folliculivorans&lt;/i&gt; sp. nov., isolated from soil samples of an organic paddy in Japan.</title>
        <authorList>
            <person name="Tazawa J."/>
            <person name="Kobayashi H."/>
            <person name="Tanizawa Y."/>
            <person name="Uchino A."/>
            <person name="Tanaka F."/>
            <person name="Urashima Y."/>
            <person name="Miura S."/>
            <person name="Sakamoto M."/>
            <person name="Ohkuma M."/>
            <person name="Tohno M."/>
        </authorList>
    </citation>
    <scope>NUCLEOTIDE SEQUENCE</scope>
    <source>
        <strain evidence="1">D1-1</strain>
    </source>
</reference>
<gene>
    <name evidence="1" type="ORF">CFOLD11_40780</name>
</gene>
<sequence length="84" mass="9385">MGKDTAIVIFNISKRNYTVDLDLPLNISANELVLALNEAYDLQIDISDIKNCYMKSENPIALLRGNKTLADYGIRDGSSINYTE</sequence>
<dbReference type="RefSeq" id="WP_261854119.1">
    <property type="nucleotide sequence ID" value="NZ_BQXY01000010.1"/>
</dbReference>
<name>A0A9W5Y5X6_9CLOT</name>
<evidence type="ECO:0008006" key="3">
    <source>
        <dbReference type="Google" id="ProtNLM"/>
    </source>
</evidence>